<evidence type="ECO:0000256" key="1">
    <source>
        <dbReference type="SAM" id="MobiDB-lite"/>
    </source>
</evidence>
<dbReference type="EMBL" id="JBBNAE010000002">
    <property type="protein sequence ID" value="KAK9144742.1"/>
    <property type="molecule type" value="Genomic_DNA"/>
</dbReference>
<accession>A0AAP0PHZ9</accession>
<feature type="compositionally biased region" description="Basic and acidic residues" evidence="1">
    <location>
        <begin position="34"/>
        <end position="52"/>
    </location>
</feature>
<feature type="compositionally biased region" description="Basic and acidic residues" evidence="1">
    <location>
        <begin position="66"/>
        <end position="86"/>
    </location>
</feature>
<feature type="region of interest" description="Disordered" evidence="1">
    <location>
        <begin position="1"/>
        <end position="86"/>
    </location>
</feature>
<protein>
    <submittedName>
        <fullName evidence="2">Uncharacterized protein</fullName>
    </submittedName>
</protein>
<sequence>MTRRREGIFKGSRGRWSGRGSEVDDATEGGGYRGIDDAAKGGEEGDRERGGRESGVSGAQEGGVDEGGKTEIAKEGSGSRESGRQK</sequence>
<dbReference type="AlphaFoldDB" id="A0AAP0PHZ9"/>
<name>A0AAP0PHZ9_9MAGN</name>
<dbReference type="Proteomes" id="UP001417504">
    <property type="component" value="Unassembled WGS sequence"/>
</dbReference>
<keyword evidence="3" id="KW-1185">Reference proteome</keyword>
<evidence type="ECO:0000313" key="2">
    <source>
        <dbReference type="EMBL" id="KAK9144742.1"/>
    </source>
</evidence>
<organism evidence="2 3">
    <name type="scientific">Stephania japonica</name>
    <dbReference type="NCBI Taxonomy" id="461633"/>
    <lineage>
        <taxon>Eukaryota</taxon>
        <taxon>Viridiplantae</taxon>
        <taxon>Streptophyta</taxon>
        <taxon>Embryophyta</taxon>
        <taxon>Tracheophyta</taxon>
        <taxon>Spermatophyta</taxon>
        <taxon>Magnoliopsida</taxon>
        <taxon>Ranunculales</taxon>
        <taxon>Menispermaceae</taxon>
        <taxon>Menispermoideae</taxon>
        <taxon>Cissampelideae</taxon>
        <taxon>Stephania</taxon>
    </lineage>
</organism>
<gene>
    <name evidence="2" type="ORF">Sjap_004645</name>
</gene>
<reference evidence="2 3" key="1">
    <citation type="submission" date="2024-01" db="EMBL/GenBank/DDBJ databases">
        <title>Genome assemblies of Stephania.</title>
        <authorList>
            <person name="Yang L."/>
        </authorList>
    </citation>
    <scope>NUCLEOTIDE SEQUENCE [LARGE SCALE GENOMIC DNA]</scope>
    <source>
        <strain evidence="2">QJT</strain>
        <tissue evidence="2">Leaf</tissue>
    </source>
</reference>
<evidence type="ECO:0000313" key="3">
    <source>
        <dbReference type="Proteomes" id="UP001417504"/>
    </source>
</evidence>
<proteinExistence type="predicted"/>
<comment type="caution">
    <text evidence="2">The sequence shown here is derived from an EMBL/GenBank/DDBJ whole genome shotgun (WGS) entry which is preliminary data.</text>
</comment>